<dbReference type="EMBL" id="JABUQZ010000003">
    <property type="protein sequence ID" value="NUC74975.1"/>
    <property type="molecule type" value="Genomic_DNA"/>
</dbReference>
<evidence type="ECO:0000259" key="2">
    <source>
        <dbReference type="Pfam" id="PF23859"/>
    </source>
</evidence>
<name>A0ABX2LHP4_9EURY</name>
<dbReference type="RefSeq" id="WP_174682813.1">
    <property type="nucleotide sequence ID" value="NZ_JABUQZ010000003.1"/>
</dbReference>
<sequence length="358" mass="39531">MSDDLENVDSAHSHRPGYSMTEPCERCGRDGPWLKQPIDEGGRGATEAYYGYAPGRLCRGCHMELLPNPEVLYTELLDIEFTFYYGCASGSSRKALRKMEESHVMVSYATKNNGPLGTESVHFTDCGGAPDSFKDGDMADTGDYVTSDGDYLEYVAEADADLWSLRDYPCEPDVLETHDRTVADHQRMTIDRHRSLLDSAADRGIDGQPVAVLQGWTVEDYLEHIDAHREAGTLTDYVGIGSICRRNADEEIQDIILAVRDALPARCRIHAFGVKLPVLEKSGVLDALASADSCAYDYGLMMEAIYNGGDYSWKPIVGEYLEFKERVGELLESYDDLEQQSLGAFGGQPIATDGGETQ</sequence>
<reference evidence="3 4" key="1">
    <citation type="submission" date="2020-06" db="EMBL/GenBank/DDBJ databases">
        <title>Haloterrigena sp. nov., an extremely halophilic archaeon isolated from a saline sediment.</title>
        <authorList>
            <person name="Liu B.-B."/>
        </authorList>
    </citation>
    <scope>NUCLEOTIDE SEQUENCE [LARGE SCALE GENOMIC DNA]</scope>
    <source>
        <strain evidence="3 4">SYSU A558-1</strain>
    </source>
</reference>
<accession>A0ABX2LHP4</accession>
<gene>
    <name evidence="3" type="ORF">HTZ84_22180</name>
</gene>
<dbReference type="Pfam" id="PF23859">
    <property type="entry name" value="DpdA"/>
    <property type="match status" value="1"/>
</dbReference>
<keyword evidence="4" id="KW-1185">Reference proteome</keyword>
<dbReference type="Proteomes" id="UP001016761">
    <property type="component" value="Unassembled WGS sequence"/>
</dbReference>
<feature type="domain" description="DeoxyPurine in DNA protein A" evidence="2">
    <location>
        <begin position="136"/>
        <end position="310"/>
    </location>
</feature>
<proteinExistence type="predicted"/>
<protein>
    <recommendedName>
        <fullName evidence="2">DeoxyPurine in DNA protein A domain-containing protein</fullName>
    </recommendedName>
</protein>
<comment type="caution">
    <text evidence="3">The sequence shown here is derived from an EMBL/GenBank/DDBJ whole genome shotgun (WGS) entry which is preliminary data.</text>
</comment>
<evidence type="ECO:0000313" key="3">
    <source>
        <dbReference type="EMBL" id="NUC74975.1"/>
    </source>
</evidence>
<organism evidence="3 4">
    <name type="scientific">Haloterrigena gelatinilytica</name>
    <dbReference type="NCBI Taxonomy" id="2741724"/>
    <lineage>
        <taxon>Archaea</taxon>
        <taxon>Methanobacteriati</taxon>
        <taxon>Methanobacteriota</taxon>
        <taxon>Stenosarchaea group</taxon>
        <taxon>Halobacteria</taxon>
        <taxon>Halobacteriales</taxon>
        <taxon>Natrialbaceae</taxon>
        <taxon>Haloterrigena</taxon>
    </lineage>
</organism>
<evidence type="ECO:0000256" key="1">
    <source>
        <dbReference type="SAM" id="MobiDB-lite"/>
    </source>
</evidence>
<dbReference type="SUPFAM" id="SSF51713">
    <property type="entry name" value="tRNA-guanine transglycosylase"/>
    <property type="match status" value="1"/>
</dbReference>
<dbReference type="InterPro" id="IPR055645">
    <property type="entry name" value="DpdA"/>
</dbReference>
<dbReference type="InterPro" id="IPR036511">
    <property type="entry name" value="TGT-like_sf"/>
</dbReference>
<feature type="region of interest" description="Disordered" evidence="1">
    <location>
        <begin position="1"/>
        <end position="24"/>
    </location>
</feature>
<dbReference type="Gene3D" id="3.20.20.105">
    <property type="entry name" value="Queuine tRNA-ribosyltransferase-like"/>
    <property type="match status" value="1"/>
</dbReference>
<evidence type="ECO:0000313" key="4">
    <source>
        <dbReference type="Proteomes" id="UP001016761"/>
    </source>
</evidence>